<dbReference type="Proteomes" id="UP001497444">
    <property type="component" value="Chromosome 7"/>
</dbReference>
<evidence type="ECO:0000313" key="2">
    <source>
        <dbReference type="Proteomes" id="UP001497444"/>
    </source>
</evidence>
<evidence type="ECO:0000313" key="1">
    <source>
        <dbReference type="EMBL" id="CAK9276476.1"/>
    </source>
</evidence>
<dbReference type="EMBL" id="OZ020102">
    <property type="protein sequence ID" value="CAK9276476.1"/>
    <property type="molecule type" value="Genomic_DNA"/>
</dbReference>
<gene>
    <name evidence="1" type="ORF">CSSPJE1EN1_LOCUS21954</name>
</gene>
<keyword evidence="2" id="KW-1185">Reference proteome</keyword>
<evidence type="ECO:0008006" key="3">
    <source>
        <dbReference type="Google" id="ProtNLM"/>
    </source>
</evidence>
<sequence length="273" mass="30064">MGIDNSMIWMQDGPGNWVECEIGDVKEPKGLRMGTAVADIDGDGCLELLNTKHSEVSNRTFLDPLNYYVTCLTTVMMLMGAPARGASVKLFDENGHVQKCVIDAGRSFSSRLIWAFGVKLCGLVDWETGMDLTVVIYVVWSIFYEHTEFIASNPMHFCAVKVGNPGHQQSPSGGTFWLGIIARHCEYSSDMARRCLSEMEGHFLPTASISPPSLSSHIFMPGIAAFTTSLLISIFCPSMLLLSTVTCHPQDGLIFRALDLKLDVYLSVYFPTS</sequence>
<organism evidence="1 2">
    <name type="scientific">Sphagnum jensenii</name>
    <dbReference type="NCBI Taxonomy" id="128206"/>
    <lineage>
        <taxon>Eukaryota</taxon>
        <taxon>Viridiplantae</taxon>
        <taxon>Streptophyta</taxon>
        <taxon>Embryophyta</taxon>
        <taxon>Bryophyta</taxon>
        <taxon>Sphagnophytina</taxon>
        <taxon>Sphagnopsida</taxon>
        <taxon>Sphagnales</taxon>
        <taxon>Sphagnaceae</taxon>
        <taxon>Sphagnum</taxon>
    </lineage>
</organism>
<protein>
    <recommendedName>
        <fullName evidence="3">FG-GAP repeat-containing protein</fullName>
    </recommendedName>
</protein>
<proteinExistence type="predicted"/>
<accession>A0ABP0XF02</accession>
<reference evidence="1" key="1">
    <citation type="submission" date="2024-02" db="EMBL/GenBank/DDBJ databases">
        <authorList>
            <consortium name="ELIXIR-Norway"/>
            <consortium name="Elixir Norway"/>
        </authorList>
    </citation>
    <scope>NUCLEOTIDE SEQUENCE</scope>
</reference>
<name>A0ABP0XF02_9BRYO</name>